<evidence type="ECO:0000313" key="3">
    <source>
        <dbReference type="Proteomes" id="UP000253426"/>
    </source>
</evidence>
<comment type="caution">
    <text evidence="2">The sequence shown here is derived from an EMBL/GenBank/DDBJ whole genome shotgun (WGS) entry which is preliminary data.</text>
</comment>
<evidence type="ECO:0000259" key="1">
    <source>
        <dbReference type="Pfam" id="PF01882"/>
    </source>
</evidence>
<name>A0A366HVK8_9BACT</name>
<dbReference type="Gene3D" id="3.40.50.410">
    <property type="entry name" value="von Willebrand factor, type A domain"/>
    <property type="match status" value="1"/>
</dbReference>
<proteinExistence type="predicted"/>
<evidence type="ECO:0000313" key="2">
    <source>
        <dbReference type="EMBL" id="RBP47910.1"/>
    </source>
</evidence>
<dbReference type="Pfam" id="PF01882">
    <property type="entry name" value="DUF58"/>
    <property type="match status" value="1"/>
</dbReference>
<keyword evidence="3" id="KW-1185">Reference proteome</keyword>
<dbReference type="InterPro" id="IPR036465">
    <property type="entry name" value="vWFA_dom_sf"/>
</dbReference>
<dbReference type="EMBL" id="QNRR01000001">
    <property type="protein sequence ID" value="RBP47910.1"/>
    <property type="molecule type" value="Genomic_DNA"/>
</dbReference>
<dbReference type="Proteomes" id="UP000253426">
    <property type="component" value="Unassembled WGS sequence"/>
</dbReference>
<dbReference type="InterPro" id="IPR002881">
    <property type="entry name" value="DUF58"/>
</dbReference>
<sequence>MSTSSTAPSPDLATLMRIRSLELRARLVMEGFSKGLHRSLQHGFSAEFSEYRQYVTGDDPRFIDWKVMARSDRCYVKKFEEETNLRCQLLLDVSASMAYGSRGYTKLDYTATLAATLALFLREQGDAAGVTLFDEKVQEHLPAQGRAGQWHALLLHLQKAHTSARGTGTRFPLRALGEMIRRRALLVMLSDFLTPLDDLERELGLLTAMQHDVVIFQVMDPAELEFPFDESAAFADSESGRKVLLEPAMVRKNYLARLQAHLDRLRKLCERHGVEYRLIRTDRPLEEDLFDFLSARRNLTARHRASPRHAA</sequence>
<protein>
    <submittedName>
        <fullName evidence="2">Uncharacterized protein DUF58</fullName>
    </submittedName>
</protein>
<gene>
    <name evidence="2" type="ORF">DES53_101710</name>
</gene>
<dbReference type="PANTHER" id="PTHR33608">
    <property type="entry name" value="BLL2464 PROTEIN"/>
    <property type="match status" value="1"/>
</dbReference>
<dbReference type="AlphaFoldDB" id="A0A366HVK8"/>
<dbReference type="PANTHER" id="PTHR33608:SF7">
    <property type="entry name" value="DUF58 DOMAIN-CONTAINING PROTEIN"/>
    <property type="match status" value="1"/>
</dbReference>
<feature type="domain" description="DUF58" evidence="1">
    <location>
        <begin position="50"/>
        <end position="261"/>
    </location>
</feature>
<accession>A0A366HVK8</accession>
<organism evidence="2 3">
    <name type="scientific">Roseimicrobium gellanilyticum</name>
    <dbReference type="NCBI Taxonomy" id="748857"/>
    <lineage>
        <taxon>Bacteria</taxon>
        <taxon>Pseudomonadati</taxon>
        <taxon>Verrucomicrobiota</taxon>
        <taxon>Verrucomicrobiia</taxon>
        <taxon>Verrucomicrobiales</taxon>
        <taxon>Verrucomicrobiaceae</taxon>
        <taxon>Roseimicrobium</taxon>
    </lineage>
</organism>
<dbReference type="SUPFAM" id="SSF53300">
    <property type="entry name" value="vWA-like"/>
    <property type="match status" value="1"/>
</dbReference>
<dbReference type="RefSeq" id="WP_211325428.1">
    <property type="nucleotide sequence ID" value="NZ_QNRR01000001.1"/>
</dbReference>
<reference evidence="2 3" key="1">
    <citation type="submission" date="2018-06" db="EMBL/GenBank/DDBJ databases">
        <title>Genomic Encyclopedia of Type Strains, Phase IV (KMG-IV): sequencing the most valuable type-strain genomes for metagenomic binning, comparative biology and taxonomic classification.</title>
        <authorList>
            <person name="Goeker M."/>
        </authorList>
    </citation>
    <scope>NUCLEOTIDE SEQUENCE [LARGE SCALE GENOMIC DNA]</scope>
    <source>
        <strain evidence="2 3">DSM 25532</strain>
    </source>
</reference>